<proteinExistence type="predicted"/>
<dbReference type="Proteomes" id="UP000007887">
    <property type="component" value="Chromosome"/>
</dbReference>
<protein>
    <submittedName>
        <fullName evidence="1">Uncharacterized protein</fullName>
    </submittedName>
</protein>
<sequence length="94" mass="10960">MMGKKESKRDRFIRLADARTNKIINMINLLGNLSNTSSYEYTSEDVERIYNTILIELEKSKNRFRISVKPSTFSLLANENQKVNQLNMSIREAD</sequence>
<dbReference type="AlphaFoldDB" id="I0GPT3"/>
<name>I0GPT3_SELRL</name>
<organism evidence="1 2">
    <name type="scientific">Selenomonas ruminantium subsp. lactilytica (strain NBRC 103574 / TAM6421)</name>
    <dbReference type="NCBI Taxonomy" id="927704"/>
    <lineage>
        <taxon>Bacteria</taxon>
        <taxon>Bacillati</taxon>
        <taxon>Bacillota</taxon>
        <taxon>Negativicutes</taxon>
        <taxon>Selenomonadales</taxon>
        <taxon>Selenomonadaceae</taxon>
        <taxon>Selenomonas</taxon>
    </lineage>
</organism>
<evidence type="ECO:0000313" key="1">
    <source>
        <dbReference type="EMBL" id="BAL82770.1"/>
    </source>
</evidence>
<gene>
    <name evidence="1" type="ordered locus">SELR_10620</name>
</gene>
<dbReference type="PATRIC" id="fig|927704.6.peg.1092"/>
<accession>I0GPT3</accession>
<dbReference type="EMBL" id="AP012292">
    <property type="protein sequence ID" value="BAL82770.1"/>
    <property type="molecule type" value="Genomic_DNA"/>
</dbReference>
<dbReference type="HOGENOM" id="CLU_183798_1_0_9"/>
<reference evidence="1 2" key="1">
    <citation type="submission" date="2011-10" db="EMBL/GenBank/DDBJ databases">
        <title>Whole genome sequence of Selenomonas ruminantium subsp. lactilytica TAM6421.</title>
        <authorList>
            <person name="Oguchi A."/>
            <person name="Ankai A."/>
            <person name="Kaneko J."/>
            <person name="Yamada-Narita S."/>
            <person name="Fukui S."/>
            <person name="Takahashi M."/>
            <person name="Onodera T."/>
            <person name="Kojima S."/>
            <person name="Fushimi T."/>
            <person name="Abe N."/>
            <person name="Kamio Y."/>
            <person name="Yamazaki S."/>
            <person name="Fujita N."/>
        </authorList>
    </citation>
    <scope>NUCLEOTIDE SEQUENCE [LARGE SCALE GENOMIC DNA]</scope>
    <source>
        <strain evidence="2">NBRC 103574 / TAM6421</strain>
    </source>
</reference>
<evidence type="ECO:0000313" key="2">
    <source>
        <dbReference type="Proteomes" id="UP000007887"/>
    </source>
</evidence>
<dbReference type="KEGG" id="sri:SELR_10620"/>